<evidence type="ECO:0000256" key="3">
    <source>
        <dbReference type="ARBA" id="ARBA00009759"/>
    </source>
</evidence>
<accession>A0ABV8QRR1</accession>
<dbReference type="InterPro" id="IPR020550">
    <property type="entry name" value="Inositol_monophosphatase_CS"/>
</dbReference>
<comment type="caution">
    <text evidence="8">The sequence shown here is derived from an EMBL/GenBank/DDBJ whole genome shotgun (WGS) entry which is preliminary data.</text>
</comment>
<dbReference type="PANTHER" id="PTHR20854">
    <property type="entry name" value="INOSITOL MONOPHOSPHATASE"/>
    <property type="match status" value="1"/>
</dbReference>
<gene>
    <name evidence="8" type="ORF">ACFOWM_08635</name>
</gene>
<keyword evidence="5 7" id="KW-0378">Hydrolase</keyword>
<dbReference type="PROSITE" id="PS00630">
    <property type="entry name" value="IMP_2"/>
    <property type="match status" value="1"/>
</dbReference>
<dbReference type="InterPro" id="IPR033942">
    <property type="entry name" value="IMPase"/>
</dbReference>
<comment type="similarity">
    <text evidence="3 7">Belongs to the inositol monophosphatase superfamily.</text>
</comment>
<dbReference type="PANTHER" id="PTHR20854:SF4">
    <property type="entry name" value="INOSITOL-1-MONOPHOSPHATASE-RELATED"/>
    <property type="match status" value="1"/>
</dbReference>
<dbReference type="Proteomes" id="UP001595907">
    <property type="component" value="Unassembled WGS sequence"/>
</dbReference>
<evidence type="ECO:0000256" key="6">
    <source>
        <dbReference type="ARBA" id="ARBA00022842"/>
    </source>
</evidence>
<dbReference type="Gene3D" id="3.40.190.80">
    <property type="match status" value="1"/>
</dbReference>
<dbReference type="InterPro" id="IPR020583">
    <property type="entry name" value="Inositol_monoP_metal-BS"/>
</dbReference>
<keyword evidence="4 7" id="KW-0479">Metal-binding</keyword>
<evidence type="ECO:0000313" key="9">
    <source>
        <dbReference type="Proteomes" id="UP001595907"/>
    </source>
</evidence>
<evidence type="ECO:0000313" key="8">
    <source>
        <dbReference type="EMBL" id="MFC4262940.1"/>
    </source>
</evidence>
<dbReference type="EC" id="3.1.3.25" evidence="7"/>
<dbReference type="RefSeq" id="WP_379708891.1">
    <property type="nucleotide sequence ID" value="NZ_JBHSCZ010000002.1"/>
</dbReference>
<proteinExistence type="inferred from homology"/>
<evidence type="ECO:0000256" key="2">
    <source>
        <dbReference type="ARBA" id="ARBA00001946"/>
    </source>
</evidence>
<name>A0ABV8QRR1_9BACT</name>
<comment type="cofactor">
    <cofactor evidence="2 7">
        <name>Mg(2+)</name>
        <dbReference type="ChEBI" id="CHEBI:18420"/>
    </cofactor>
</comment>
<dbReference type="Gene3D" id="3.30.540.10">
    <property type="entry name" value="Fructose-1,6-Bisphosphatase, subunit A, domain 1"/>
    <property type="match status" value="1"/>
</dbReference>
<reference evidence="9" key="1">
    <citation type="journal article" date="2019" name="Int. J. Syst. Evol. Microbiol.">
        <title>The Global Catalogue of Microorganisms (GCM) 10K type strain sequencing project: providing services to taxonomists for standard genome sequencing and annotation.</title>
        <authorList>
            <consortium name="The Broad Institute Genomics Platform"/>
            <consortium name="The Broad Institute Genome Sequencing Center for Infectious Disease"/>
            <person name="Wu L."/>
            <person name="Ma J."/>
        </authorList>
    </citation>
    <scope>NUCLEOTIDE SEQUENCE [LARGE SCALE GENOMIC DNA]</scope>
    <source>
        <strain evidence="9">CECT 8289</strain>
    </source>
</reference>
<dbReference type="PRINTS" id="PR01959">
    <property type="entry name" value="SBIMPHPHTASE"/>
</dbReference>
<evidence type="ECO:0000256" key="7">
    <source>
        <dbReference type="RuleBase" id="RU364068"/>
    </source>
</evidence>
<evidence type="ECO:0000256" key="5">
    <source>
        <dbReference type="ARBA" id="ARBA00022801"/>
    </source>
</evidence>
<dbReference type="CDD" id="cd01639">
    <property type="entry name" value="IMPase"/>
    <property type="match status" value="1"/>
</dbReference>
<evidence type="ECO:0000256" key="1">
    <source>
        <dbReference type="ARBA" id="ARBA00001033"/>
    </source>
</evidence>
<protein>
    <recommendedName>
        <fullName evidence="7">Inositol-1-monophosphatase</fullName>
        <ecNumber evidence="7">3.1.3.25</ecNumber>
    </recommendedName>
</protein>
<keyword evidence="9" id="KW-1185">Reference proteome</keyword>
<keyword evidence="6 7" id="KW-0460">Magnesium</keyword>
<dbReference type="PRINTS" id="PR00377">
    <property type="entry name" value="IMPHPHTASES"/>
</dbReference>
<dbReference type="SUPFAM" id="SSF56655">
    <property type="entry name" value="Carbohydrate phosphatase"/>
    <property type="match status" value="1"/>
</dbReference>
<dbReference type="InterPro" id="IPR000760">
    <property type="entry name" value="Inositol_monophosphatase-like"/>
</dbReference>
<dbReference type="InterPro" id="IPR022337">
    <property type="entry name" value="Inositol_monophosphatase_SuhB"/>
</dbReference>
<comment type="catalytic activity">
    <reaction evidence="1 7">
        <text>a myo-inositol phosphate + H2O = myo-inositol + phosphate</text>
        <dbReference type="Rhea" id="RHEA:24056"/>
        <dbReference type="ChEBI" id="CHEBI:15377"/>
        <dbReference type="ChEBI" id="CHEBI:17268"/>
        <dbReference type="ChEBI" id="CHEBI:43474"/>
        <dbReference type="ChEBI" id="CHEBI:84139"/>
        <dbReference type="EC" id="3.1.3.25"/>
    </reaction>
</comment>
<dbReference type="EMBL" id="JBHSCZ010000002">
    <property type="protein sequence ID" value="MFC4262940.1"/>
    <property type="molecule type" value="Genomic_DNA"/>
</dbReference>
<dbReference type="PROSITE" id="PS00629">
    <property type="entry name" value="IMP_1"/>
    <property type="match status" value="1"/>
</dbReference>
<sequence length="258" mass="27948">MLQTTLLHAVQAGAAQLQHYFNGRFEISNKEGANNLVTEADHAAEKAIIEVIQNNHPDHFILSEETGEIQSNSGIKWIIDPIDGTVNFANGIPICCVSIGVEKEGEMILGAVYNPFMNELFMAEKGAGATLNQKPIKVSTKSELLHSCLVTGFPYTYTQSPNGPLEVFEKFIRKGVPVRRLGSAAIDLCWVAAGRFDGFFEHSLQAWDSAAGFLMVTEAGGTVTDFAGKVYSPYQPHLVATNGSIHHELLTVINGGSL</sequence>
<evidence type="ECO:0000256" key="4">
    <source>
        <dbReference type="ARBA" id="ARBA00022723"/>
    </source>
</evidence>
<organism evidence="8 9">
    <name type="scientific">Ferruginibacter yonginensis</name>
    <dbReference type="NCBI Taxonomy" id="1310416"/>
    <lineage>
        <taxon>Bacteria</taxon>
        <taxon>Pseudomonadati</taxon>
        <taxon>Bacteroidota</taxon>
        <taxon>Chitinophagia</taxon>
        <taxon>Chitinophagales</taxon>
        <taxon>Chitinophagaceae</taxon>
        <taxon>Ferruginibacter</taxon>
    </lineage>
</organism>
<dbReference type="Pfam" id="PF00459">
    <property type="entry name" value="Inositol_P"/>
    <property type="match status" value="1"/>
</dbReference>